<accession>A0A5Q0BMJ3</accession>
<evidence type="ECO:0000313" key="1">
    <source>
        <dbReference type="EMBL" id="QFY45053.1"/>
    </source>
</evidence>
<name>A0A5Q0BMJ3_9GAMM</name>
<dbReference type="KEGG" id="mmob:F6R98_10565"/>
<dbReference type="InParanoid" id="A0A5Q0BMJ3"/>
<evidence type="ECO:0000313" key="2">
    <source>
        <dbReference type="Proteomes" id="UP000325755"/>
    </source>
</evidence>
<dbReference type="EMBL" id="CP044205">
    <property type="protein sequence ID" value="QFY45053.1"/>
    <property type="molecule type" value="Genomic_DNA"/>
</dbReference>
<dbReference type="AlphaFoldDB" id="A0A5Q0BMJ3"/>
<proteinExistence type="predicted"/>
<dbReference type="Proteomes" id="UP000325755">
    <property type="component" value="Chromosome"/>
</dbReference>
<reference evidence="1 2" key="1">
    <citation type="submission" date="2019-09" db="EMBL/GenBank/DDBJ databases">
        <title>Ecophysiology of the spiral-shaped methanotroph Methylospira mobilis as revealed by the complete genome sequence.</title>
        <authorList>
            <person name="Oshkin I.Y."/>
            <person name="Dedysh S.N."/>
            <person name="Miroshnikov K."/>
            <person name="Danilova O.V."/>
            <person name="Hakobyan A."/>
            <person name="Liesack W."/>
        </authorList>
    </citation>
    <scope>NUCLEOTIDE SEQUENCE [LARGE SCALE GENOMIC DNA]</scope>
    <source>
        <strain evidence="1 2">Shm1</strain>
    </source>
</reference>
<organism evidence="1 2">
    <name type="scientific">Candidatus Methylospira mobilis</name>
    <dbReference type="NCBI Taxonomy" id="1808979"/>
    <lineage>
        <taxon>Bacteria</taxon>
        <taxon>Pseudomonadati</taxon>
        <taxon>Pseudomonadota</taxon>
        <taxon>Gammaproteobacteria</taxon>
        <taxon>Methylococcales</taxon>
        <taxon>Methylococcaceae</taxon>
        <taxon>Candidatus Methylospira</taxon>
    </lineage>
</organism>
<protein>
    <submittedName>
        <fullName evidence="1">Uncharacterized protein</fullName>
    </submittedName>
</protein>
<keyword evidence="2" id="KW-1185">Reference proteome</keyword>
<sequence length="74" mass="8312">MTNLAISVSLFSSTPLHEALRLTSNQASHFFESKAFTDYRKNRDAEMKIQVAVVNRLNDVVKSVGILAKVMSKR</sequence>
<gene>
    <name evidence="1" type="ORF">F6R98_10565</name>
</gene>